<name>A0A512RT90_9BACT</name>
<reference evidence="1 2" key="1">
    <citation type="submission" date="2019-07" db="EMBL/GenBank/DDBJ databases">
        <title>Whole genome shotgun sequence of Chitinophaga cymbidii NBRC 109752.</title>
        <authorList>
            <person name="Hosoyama A."/>
            <person name="Uohara A."/>
            <person name="Ohji S."/>
            <person name="Ichikawa N."/>
        </authorList>
    </citation>
    <scope>NUCLEOTIDE SEQUENCE [LARGE SCALE GENOMIC DNA]</scope>
    <source>
        <strain evidence="1 2">NBRC 109752</strain>
    </source>
</reference>
<comment type="caution">
    <text evidence="1">The sequence shown here is derived from an EMBL/GenBank/DDBJ whole genome shotgun (WGS) entry which is preliminary data.</text>
</comment>
<evidence type="ECO:0000313" key="2">
    <source>
        <dbReference type="Proteomes" id="UP000321436"/>
    </source>
</evidence>
<dbReference type="AlphaFoldDB" id="A0A512RT90"/>
<gene>
    <name evidence="1" type="ORF">CCY01nite_51780</name>
</gene>
<dbReference type="Proteomes" id="UP000321436">
    <property type="component" value="Unassembled WGS sequence"/>
</dbReference>
<accession>A0A512RT90</accession>
<dbReference type="OrthoDB" id="673218at2"/>
<dbReference type="EMBL" id="BKAU01000010">
    <property type="protein sequence ID" value="GEP98918.1"/>
    <property type="molecule type" value="Genomic_DNA"/>
</dbReference>
<organism evidence="1 2">
    <name type="scientific">Chitinophaga cymbidii</name>
    <dbReference type="NCBI Taxonomy" id="1096750"/>
    <lineage>
        <taxon>Bacteria</taxon>
        <taxon>Pseudomonadati</taxon>
        <taxon>Bacteroidota</taxon>
        <taxon>Chitinophagia</taxon>
        <taxon>Chitinophagales</taxon>
        <taxon>Chitinophagaceae</taxon>
        <taxon>Chitinophaga</taxon>
    </lineage>
</organism>
<dbReference type="RefSeq" id="WP_146867545.1">
    <property type="nucleotide sequence ID" value="NZ_BKAU01000010.1"/>
</dbReference>
<evidence type="ECO:0000313" key="1">
    <source>
        <dbReference type="EMBL" id="GEP98918.1"/>
    </source>
</evidence>
<sequence>MNSQVFITQGNMEYMVHMDVERQPNAIVYHIRPHRHLWEQLPETFDIIKPDHSDQPMYNEQGLTGLGKEIVAKIWEQVRLMSAAATA</sequence>
<proteinExistence type="predicted"/>
<protein>
    <submittedName>
        <fullName evidence="1">Uncharacterized protein</fullName>
    </submittedName>
</protein>
<keyword evidence="2" id="KW-1185">Reference proteome</keyword>